<comment type="caution">
    <text evidence="1">The sequence shown here is derived from an EMBL/GenBank/DDBJ whole genome shotgun (WGS) entry which is preliminary data.</text>
</comment>
<dbReference type="Proteomes" id="UP000324800">
    <property type="component" value="Unassembled WGS sequence"/>
</dbReference>
<dbReference type="AlphaFoldDB" id="A0A5J4VBA4"/>
<gene>
    <name evidence="1" type="ORF">EZS28_024663</name>
</gene>
<name>A0A5J4VBA4_9EUKA</name>
<dbReference type="EMBL" id="SNRW01008260">
    <property type="protein sequence ID" value="KAA6379809.1"/>
    <property type="molecule type" value="Genomic_DNA"/>
</dbReference>
<evidence type="ECO:0000313" key="2">
    <source>
        <dbReference type="Proteomes" id="UP000324800"/>
    </source>
</evidence>
<accession>A0A5J4VBA4</accession>
<protein>
    <submittedName>
        <fullName evidence="1">Uncharacterized protein</fullName>
    </submittedName>
</protein>
<reference evidence="1 2" key="1">
    <citation type="submission" date="2019-03" db="EMBL/GenBank/DDBJ databases">
        <title>Single cell metagenomics reveals metabolic interactions within the superorganism composed of flagellate Streblomastix strix and complex community of Bacteroidetes bacteria on its surface.</title>
        <authorList>
            <person name="Treitli S.C."/>
            <person name="Kolisko M."/>
            <person name="Husnik F."/>
            <person name="Keeling P."/>
            <person name="Hampl V."/>
        </authorList>
    </citation>
    <scope>NUCLEOTIDE SEQUENCE [LARGE SCALE GENOMIC DNA]</scope>
    <source>
        <strain evidence="1">ST1C</strain>
    </source>
</reference>
<sequence length="106" mass="12028">MKVKTYRQFILSFCTAGGVGEEQDMEIKDGLYRISDFLNQLHEGRTWLPSLQPLPLLVRRTEEQIEEEGAIEDIETQMNNNGLGGDINSDANDTKATTLNHFINQD</sequence>
<organism evidence="1 2">
    <name type="scientific">Streblomastix strix</name>
    <dbReference type="NCBI Taxonomy" id="222440"/>
    <lineage>
        <taxon>Eukaryota</taxon>
        <taxon>Metamonada</taxon>
        <taxon>Preaxostyla</taxon>
        <taxon>Oxymonadida</taxon>
        <taxon>Streblomastigidae</taxon>
        <taxon>Streblomastix</taxon>
    </lineage>
</organism>
<evidence type="ECO:0000313" key="1">
    <source>
        <dbReference type="EMBL" id="KAA6379809.1"/>
    </source>
</evidence>
<proteinExistence type="predicted"/>